<evidence type="ECO:0000313" key="4">
    <source>
        <dbReference type="EMBL" id="WAJ72386.1"/>
    </source>
</evidence>
<accession>A0ABY7AVZ1</accession>
<dbReference type="Pfam" id="PF04295">
    <property type="entry name" value="GD_AH_second"/>
    <property type="match status" value="1"/>
</dbReference>
<proteinExistence type="inferred from homology"/>
<dbReference type="EMBL" id="CP109967">
    <property type="protein sequence ID" value="WAJ72386.1"/>
    <property type="molecule type" value="Genomic_DNA"/>
</dbReference>
<dbReference type="PANTHER" id="PTHR30536">
    <property type="entry name" value="ALTRONATE/GALACTARATE DEHYDRATASE"/>
    <property type="match status" value="1"/>
</dbReference>
<dbReference type="Proteomes" id="UP001163726">
    <property type="component" value="Plasmid pCadTS8_2"/>
</dbReference>
<comment type="similarity">
    <text evidence="1">Belongs to the UxaA family.</text>
</comment>
<dbReference type="SMART" id="SM00858">
    <property type="entry name" value="SAF"/>
    <property type="match status" value="1"/>
</dbReference>
<name>A0ABY7AVZ1_9ALTE</name>
<dbReference type="CDD" id="cd11613">
    <property type="entry name" value="SAF_AH_GD"/>
    <property type="match status" value="1"/>
</dbReference>
<dbReference type="InterPro" id="IPR013974">
    <property type="entry name" value="SAF"/>
</dbReference>
<gene>
    <name evidence="4" type="ORF">OLW01_16750</name>
</gene>
<geneLocation type="plasmid" evidence="4 5">
    <name>pCadTS8_2</name>
</geneLocation>
<dbReference type="RefSeq" id="WP_268077163.1">
    <property type="nucleotide sequence ID" value="NZ_CP109967.1"/>
</dbReference>
<keyword evidence="4" id="KW-0614">Plasmid</keyword>
<reference evidence="4" key="1">
    <citation type="submission" date="2022-10" db="EMBL/GenBank/DDBJ databases">
        <title>Catenovulum adriacola sp. nov. isolated in the Harbour of Susak.</title>
        <authorList>
            <person name="Schoch T."/>
            <person name="Reich S.J."/>
            <person name="Stoeferle S."/>
            <person name="Flaiz M."/>
            <person name="Kazda M."/>
            <person name="Riedel C.U."/>
            <person name="Duerre P."/>
        </authorList>
    </citation>
    <scope>NUCLEOTIDE SEQUENCE</scope>
    <source>
        <strain evidence="4">TS8</strain>
        <plasmid evidence="4">pCadTS8_2</plasmid>
    </source>
</reference>
<dbReference type="InterPro" id="IPR052172">
    <property type="entry name" value="UxaA_altronate/galactarate_dh"/>
</dbReference>
<organism evidence="4 5">
    <name type="scientific">Catenovulum adriaticum</name>
    <dbReference type="NCBI Taxonomy" id="2984846"/>
    <lineage>
        <taxon>Bacteria</taxon>
        <taxon>Pseudomonadati</taxon>
        <taxon>Pseudomonadota</taxon>
        <taxon>Gammaproteobacteria</taxon>
        <taxon>Alteromonadales</taxon>
        <taxon>Alteromonadaceae</taxon>
        <taxon>Catenovulum</taxon>
    </lineage>
</organism>
<dbReference type="InterPro" id="IPR007392">
    <property type="entry name" value="GD_AH_second"/>
</dbReference>
<dbReference type="Pfam" id="PF20629">
    <property type="entry name" value="GD_AH_C"/>
    <property type="match status" value="1"/>
</dbReference>
<protein>
    <submittedName>
        <fullName evidence="4">Altronate dehydratase family protein</fullName>
    </submittedName>
</protein>
<evidence type="ECO:0000313" key="5">
    <source>
        <dbReference type="Proteomes" id="UP001163726"/>
    </source>
</evidence>
<dbReference type="PANTHER" id="PTHR30536:SF5">
    <property type="entry name" value="ALTRONATE DEHYDRATASE"/>
    <property type="match status" value="1"/>
</dbReference>
<feature type="domain" description="SAF" evidence="3">
    <location>
        <begin position="23"/>
        <end position="94"/>
    </location>
</feature>
<evidence type="ECO:0000259" key="3">
    <source>
        <dbReference type="SMART" id="SM00858"/>
    </source>
</evidence>
<sequence length="509" mass="54950">MSTDKGEVTNPTLRSVIQVHPDDNVIVAINALQAGTQLPTPWESITTLSDIPAGHKIAIQNIAQDQAVFKYGYSIGHATCAISAGEQVHSHNLKTNLSGNEKYHYPGIELPKPVDETQIPTFDGYLRKNGKVGIRNEIWIVNTVGCVNQSAKRIAELCMRKHADKADAFVALTHPFGCSQLGDDLSNTQKLLASLMQHPNAGGVIVIGLGCENNQLSALMASATGLDPERIRYFNSQQVDDEIEYGLEQVQDLLKLMKNDQRTTLPVSKLTLGMKCGGSDGFSGLTANSIVGRISDKLTQYGGRVILTETPEMFGAEQVLMDRCASKEIFDQTVDLVQSFKQYFIDNNQPIYENPSPGNKEGGLTTLEEKSLGAIQKGGKAIVNEVIEYGDNASLNAGLTLLEGPGNDAVSSTALAAAGANIILFTTGRGTPLGFPVPTVKISSNSTIANKKPHWIDFNAGQILDSDVDIDECADKLFSYLLEVASGKQTNNEINESREISIWKNGVTL</sequence>
<keyword evidence="2" id="KW-0456">Lyase</keyword>
<keyword evidence="5" id="KW-1185">Reference proteome</keyword>
<evidence type="ECO:0000256" key="2">
    <source>
        <dbReference type="ARBA" id="ARBA00023239"/>
    </source>
</evidence>
<dbReference type="InterPro" id="IPR048332">
    <property type="entry name" value="GD_AH_C"/>
</dbReference>
<dbReference type="Gene3D" id="2.30.130.110">
    <property type="match status" value="1"/>
</dbReference>
<evidence type="ECO:0000256" key="1">
    <source>
        <dbReference type="ARBA" id="ARBA00010986"/>
    </source>
</evidence>
<dbReference type="Pfam" id="PF08666">
    <property type="entry name" value="SAF"/>
    <property type="match status" value="1"/>
</dbReference>
<dbReference type="InterPro" id="IPR044144">
    <property type="entry name" value="SAF_UxaA/GarD"/>
</dbReference>